<dbReference type="EMBL" id="SJPJ01000001">
    <property type="protein sequence ID" value="TWT78845.1"/>
    <property type="molecule type" value="Genomic_DNA"/>
</dbReference>
<sequence>MSSAAESRKAIGGLSVRSQLLHCYLFMIRVPLRLVHSSMVIHKQNVQSFVLAHGFILGVILGGGQWTSFTQAQSLRIKCVVPIGNQPHARNPATIWYDDFETDAQWNAYAEKSGSLDESAGLGETGRSLRMDYAKGERGTGGAKLFFGDSPAYRAKVVRKSERFDDVYWRVYVMHQAGWTGGGPAKLSRATSMASSHWSQAMIAHVWSSGESLTLDPATGVKDGNVITRRYNDFDRLDWLGNKPVSKTKIHSKDESGWWVCVESRAKLNTPGKSDGLNQLWIDGNLECERRNLDWRGDYDQYGINAVFLEAYWNDGSPIDQSRWSDNFVISTERIGSAICSCNPMLIRTSLLEGTSWQAEVATAGDTTNVVWRSNSVPVSDRVAVNERSGEFVGRRSSFNALSAGEEYVVRIRLGGPDGIQPWSRWHQRFRTGGVR</sequence>
<accession>A0A5C5YV40</accession>
<comment type="caution">
    <text evidence="1">The sequence shown here is derived from an EMBL/GenBank/DDBJ whole genome shotgun (WGS) entry which is preliminary data.</text>
</comment>
<evidence type="ECO:0000313" key="1">
    <source>
        <dbReference type="EMBL" id="TWT78845.1"/>
    </source>
</evidence>
<reference evidence="1 2" key="1">
    <citation type="submission" date="2019-02" db="EMBL/GenBank/DDBJ databases">
        <title>Deep-cultivation of Planctomycetes and their phenomic and genomic characterization uncovers novel biology.</title>
        <authorList>
            <person name="Wiegand S."/>
            <person name="Jogler M."/>
            <person name="Boedeker C."/>
            <person name="Pinto D."/>
            <person name="Vollmers J."/>
            <person name="Rivas-Marin E."/>
            <person name="Kohn T."/>
            <person name="Peeters S.H."/>
            <person name="Heuer A."/>
            <person name="Rast P."/>
            <person name="Oberbeckmann S."/>
            <person name="Bunk B."/>
            <person name="Jeske O."/>
            <person name="Meyerdierks A."/>
            <person name="Storesund J.E."/>
            <person name="Kallscheuer N."/>
            <person name="Luecker S."/>
            <person name="Lage O.M."/>
            <person name="Pohl T."/>
            <person name="Merkel B.J."/>
            <person name="Hornburger P."/>
            <person name="Mueller R.-W."/>
            <person name="Bruemmer F."/>
            <person name="Labrenz M."/>
            <person name="Spormann A.M."/>
            <person name="Op Den Camp H."/>
            <person name="Overmann J."/>
            <person name="Amann R."/>
            <person name="Jetten M.S.M."/>
            <person name="Mascher T."/>
            <person name="Medema M.H."/>
            <person name="Devos D.P."/>
            <person name="Kaster A.-K."/>
            <person name="Ovreas L."/>
            <person name="Rohde M."/>
            <person name="Galperin M.Y."/>
            <person name="Jogler C."/>
        </authorList>
    </citation>
    <scope>NUCLEOTIDE SEQUENCE [LARGE SCALE GENOMIC DNA]</scope>
    <source>
        <strain evidence="1 2">CA13</strain>
    </source>
</reference>
<proteinExistence type="predicted"/>
<keyword evidence="2" id="KW-1185">Reference proteome</keyword>
<dbReference type="Gene3D" id="2.60.120.200">
    <property type="match status" value="1"/>
</dbReference>
<dbReference type="RefSeq" id="WP_146393958.1">
    <property type="nucleotide sequence ID" value="NZ_SJPJ01000001.1"/>
</dbReference>
<dbReference type="Proteomes" id="UP000315010">
    <property type="component" value="Unassembled WGS sequence"/>
</dbReference>
<dbReference type="AlphaFoldDB" id="A0A5C5YV40"/>
<organism evidence="1 2">
    <name type="scientific">Novipirellula herctigrandis</name>
    <dbReference type="NCBI Taxonomy" id="2527986"/>
    <lineage>
        <taxon>Bacteria</taxon>
        <taxon>Pseudomonadati</taxon>
        <taxon>Planctomycetota</taxon>
        <taxon>Planctomycetia</taxon>
        <taxon>Pirellulales</taxon>
        <taxon>Pirellulaceae</taxon>
        <taxon>Novipirellula</taxon>
    </lineage>
</organism>
<gene>
    <name evidence="1" type="ORF">CA13_02420</name>
</gene>
<protein>
    <submittedName>
        <fullName evidence="1">Uncharacterized protein</fullName>
    </submittedName>
</protein>
<evidence type="ECO:0000313" key="2">
    <source>
        <dbReference type="Proteomes" id="UP000315010"/>
    </source>
</evidence>
<name>A0A5C5YV40_9BACT</name>
<dbReference type="OrthoDB" id="9774929at2"/>